<dbReference type="EMBL" id="CDMZ01003216">
    <property type="protein sequence ID" value="CEM45546.1"/>
    <property type="molecule type" value="Genomic_DNA"/>
</dbReference>
<sequence length="401" mass="43755">MCVGCRWQGDAMFFDNFFSNPHNILDTRPLDKASQSAVESLSKVTAGAAAFLEELNSVASSGTVLEAEDAGKSSFFSFGNKKKKALEKANERVFAAYQEFKTFLDEAEDLLAGVTTESLSTQMAILDAVCPYKDEEEAGSVAAVEEGGTASFLQREASASKDEYCWERPTQGTISGEGNGLRGLLVAASTMTQRLSVLEKIGALDSSFPQSVKGPLDTILKAGAQFHSDSVDEFKKLDDVTGDVYAKVLSTLDKTEKLLNSFNNWVAKELIKKKEEDKSSETEREQIKKGLLDLEAQLEYLSDVASSFKQAGEPQKDADEEEPVVESPTADSPGLVWHSTLKALHIIPETLSKVLSGWFDQIAAQFPVEKPNPFKTEIKQTEATVKLLDKDLAVIPPWSGK</sequence>
<reference evidence="2" key="1">
    <citation type="submission" date="2014-11" db="EMBL/GenBank/DDBJ databases">
        <authorList>
            <person name="Otto D Thomas"/>
            <person name="Naeem Raeece"/>
        </authorList>
    </citation>
    <scope>NUCLEOTIDE SEQUENCE</scope>
</reference>
<accession>A0A0G4HMX9</accession>
<evidence type="ECO:0000313" key="2">
    <source>
        <dbReference type="EMBL" id="CEM45546.1"/>
    </source>
</evidence>
<protein>
    <submittedName>
        <fullName evidence="2">Uncharacterized protein</fullName>
    </submittedName>
</protein>
<dbReference type="AlphaFoldDB" id="A0A0G4HMX9"/>
<evidence type="ECO:0000256" key="1">
    <source>
        <dbReference type="SAM" id="MobiDB-lite"/>
    </source>
</evidence>
<proteinExistence type="predicted"/>
<feature type="region of interest" description="Disordered" evidence="1">
    <location>
        <begin position="309"/>
        <end position="331"/>
    </location>
</feature>
<gene>
    <name evidence="2" type="ORF">Cvel_29307</name>
</gene>
<organism evidence="2">
    <name type="scientific">Chromera velia CCMP2878</name>
    <dbReference type="NCBI Taxonomy" id="1169474"/>
    <lineage>
        <taxon>Eukaryota</taxon>
        <taxon>Sar</taxon>
        <taxon>Alveolata</taxon>
        <taxon>Colpodellida</taxon>
        <taxon>Chromeraceae</taxon>
        <taxon>Chromera</taxon>
    </lineage>
</organism>
<dbReference type="VEuPathDB" id="CryptoDB:Cvel_29307"/>
<name>A0A0G4HMX9_9ALVE</name>